<sequence length="61" mass="6615">MGPVQSGGKRDDQAPAQSNPNVIRKRKSDLFAPLCIGRGERVAFFIGTKKVVESGKKNDLT</sequence>
<gene>
    <name evidence="2" type="ORF">FTV88_2331</name>
</gene>
<dbReference type="AlphaFoldDB" id="A0A5Q2N3I6"/>
<keyword evidence="3" id="KW-1185">Reference proteome</keyword>
<dbReference type="KEGG" id="hcv:FTV88_2331"/>
<proteinExistence type="predicted"/>
<feature type="region of interest" description="Disordered" evidence="1">
    <location>
        <begin position="1"/>
        <end position="24"/>
    </location>
</feature>
<protein>
    <submittedName>
        <fullName evidence="2">Uncharacterized protein</fullName>
    </submittedName>
</protein>
<evidence type="ECO:0000313" key="2">
    <source>
        <dbReference type="EMBL" id="QGG48429.1"/>
    </source>
</evidence>
<dbReference type="EMBL" id="CP045875">
    <property type="protein sequence ID" value="QGG48429.1"/>
    <property type="molecule type" value="Genomic_DNA"/>
</dbReference>
<reference evidence="3" key="1">
    <citation type="submission" date="2019-11" db="EMBL/GenBank/DDBJ databases">
        <title>Genome sequence of Heliorestis convoluta strain HH, an alkaliphilic and minimalistic phototrophic bacterium from a soda lake in Egypt.</title>
        <authorList>
            <person name="Dewey E.D."/>
            <person name="Stokes L.M."/>
            <person name="Burchell B.M."/>
            <person name="Shaffer K.N."/>
            <person name="Huntington A.M."/>
            <person name="Baker J.M."/>
            <person name="Nadendla S."/>
            <person name="Giglio M.G."/>
            <person name="Touchman J.W."/>
            <person name="Blankenship R.E."/>
            <person name="Madigan M.T."/>
            <person name="Sattley W.M."/>
        </authorList>
    </citation>
    <scope>NUCLEOTIDE SEQUENCE [LARGE SCALE GENOMIC DNA]</scope>
    <source>
        <strain evidence="3">HH</strain>
    </source>
</reference>
<accession>A0A5Q2N3I6</accession>
<organism evidence="2 3">
    <name type="scientific">Heliorestis convoluta</name>
    <dbReference type="NCBI Taxonomy" id="356322"/>
    <lineage>
        <taxon>Bacteria</taxon>
        <taxon>Bacillati</taxon>
        <taxon>Bacillota</taxon>
        <taxon>Clostridia</taxon>
        <taxon>Eubacteriales</taxon>
        <taxon>Heliobacteriaceae</taxon>
        <taxon>Heliorestis</taxon>
    </lineage>
</organism>
<evidence type="ECO:0000313" key="3">
    <source>
        <dbReference type="Proteomes" id="UP000366051"/>
    </source>
</evidence>
<dbReference type="Proteomes" id="UP000366051">
    <property type="component" value="Chromosome"/>
</dbReference>
<evidence type="ECO:0000256" key="1">
    <source>
        <dbReference type="SAM" id="MobiDB-lite"/>
    </source>
</evidence>
<name>A0A5Q2N3I6_9FIRM</name>